<dbReference type="EMBL" id="QKKZ01000002">
    <property type="protein sequence ID" value="KAB7514902.1"/>
    <property type="molecule type" value="Genomic_DNA"/>
</dbReference>
<feature type="transmembrane region" description="Helical" evidence="8">
    <location>
        <begin position="167"/>
        <end position="189"/>
    </location>
</feature>
<feature type="transmembrane region" description="Helical" evidence="8">
    <location>
        <begin position="317"/>
        <end position="339"/>
    </location>
</feature>
<feature type="transmembrane region" description="Helical" evidence="8">
    <location>
        <begin position="259"/>
        <end position="277"/>
    </location>
</feature>
<keyword evidence="3 8" id="KW-0812">Transmembrane</keyword>
<feature type="transmembrane region" description="Helical" evidence="8">
    <location>
        <begin position="421"/>
        <end position="445"/>
    </location>
</feature>
<feature type="transmembrane region" description="Helical" evidence="8">
    <location>
        <begin position="466"/>
        <end position="487"/>
    </location>
</feature>
<dbReference type="PRINTS" id="PR01437">
    <property type="entry name" value="NUOXDRDTASE4"/>
</dbReference>
<dbReference type="GO" id="GO:0016020">
    <property type="term" value="C:membrane"/>
    <property type="evidence" value="ECO:0007669"/>
    <property type="project" value="UniProtKB-SubCell"/>
</dbReference>
<name>A0A5N5UBA9_9EURY</name>
<dbReference type="InterPro" id="IPR001750">
    <property type="entry name" value="ND/Mrp_TM"/>
</dbReference>
<evidence type="ECO:0000259" key="9">
    <source>
        <dbReference type="Pfam" id="PF00361"/>
    </source>
</evidence>
<feature type="transmembrane region" description="Helical" evidence="8">
    <location>
        <begin position="77"/>
        <end position="102"/>
    </location>
</feature>
<dbReference type="EC" id="1.6.5.-" evidence="11"/>
<dbReference type="RefSeq" id="WP_152134036.1">
    <property type="nucleotide sequence ID" value="NZ_QKKZ01000002.1"/>
</dbReference>
<dbReference type="GO" id="GO:0003954">
    <property type="term" value="F:NADH dehydrogenase activity"/>
    <property type="evidence" value="ECO:0007669"/>
    <property type="project" value="TreeGrafter"/>
</dbReference>
<dbReference type="PANTHER" id="PTHR43507">
    <property type="entry name" value="NADH-UBIQUINONE OXIDOREDUCTASE CHAIN 4"/>
    <property type="match status" value="1"/>
</dbReference>
<keyword evidence="5 8" id="KW-1133">Transmembrane helix</keyword>
<evidence type="ECO:0000256" key="6">
    <source>
        <dbReference type="ARBA" id="ARBA00023027"/>
    </source>
</evidence>
<feature type="transmembrane region" description="Helical" evidence="8">
    <location>
        <begin position="114"/>
        <end position="132"/>
    </location>
</feature>
<dbReference type="InterPro" id="IPR003918">
    <property type="entry name" value="NADH_UbQ_OxRdtase"/>
</dbReference>
<evidence type="ECO:0000256" key="8">
    <source>
        <dbReference type="SAM" id="Phobius"/>
    </source>
</evidence>
<comment type="caution">
    <text evidence="11">The sequence shown here is derived from an EMBL/GenBank/DDBJ whole genome shotgun (WGS) entry which is preliminary data.</text>
</comment>
<dbReference type="NCBIfam" id="TIGR01972">
    <property type="entry name" value="NDH_I_M"/>
    <property type="match status" value="1"/>
</dbReference>
<feature type="domain" description="NADH:quinone oxidoreductase/Mrp antiporter transmembrane" evidence="9">
    <location>
        <begin position="131"/>
        <end position="428"/>
    </location>
</feature>
<organism evidence="11 12">
    <name type="scientific">Halosegnis rubeus</name>
    <dbReference type="NCBI Taxonomy" id="2212850"/>
    <lineage>
        <taxon>Archaea</taxon>
        <taxon>Methanobacteriati</taxon>
        <taxon>Methanobacteriota</taxon>
        <taxon>Stenosarchaea group</taxon>
        <taxon>Halobacteria</taxon>
        <taxon>Halobacteriales</taxon>
        <taxon>Natronomonadaceae</taxon>
        <taxon>Halosegnis</taxon>
    </lineage>
</organism>
<keyword evidence="4" id="KW-1278">Translocase</keyword>
<dbReference type="PANTHER" id="PTHR43507:SF1">
    <property type="entry name" value="NADH-UBIQUINONE OXIDOREDUCTASE CHAIN 4"/>
    <property type="match status" value="1"/>
</dbReference>
<evidence type="ECO:0000256" key="5">
    <source>
        <dbReference type="ARBA" id="ARBA00022989"/>
    </source>
</evidence>
<evidence type="ECO:0000259" key="10">
    <source>
        <dbReference type="Pfam" id="PF01059"/>
    </source>
</evidence>
<comment type="similarity">
    <text evidence="2">Belongs to the complex I subunit 4 family.</text>
</comment>
<dbReference type="GO" id="GO:0048039">
    <property type="term" value="F:ubiquinone binding"/>
    <property type="evidence" value="ECO:0007669"/>
    <property type="project" value="TreeGrafter"/>
</dbReference>
<evidence type="ECO:0000256" key="3">
    <source>
        <dbReference type="ARBA" id="ARBA00022692"/>
    </source>
</evidence>
<evidence type="ECO:0000256" key="1">
    <source>
        <dbReference type="ARBA" id="ARBA00004141"/>
    </source>
</evidence>
<feature type="transmembrane region" description="Helical" evidence="8">
    <location>
        <begin position="345"/>
        <end position="366"/>
    </location>
</feature>
<comment type="subcellular location">
    <subcellularLocation>
        <location evidence="1">Membrane</location>
        <topology evidence="1">Multi-pass membrane protein</topology>
    </subcellularLocation>
</comment>
<feature type="transmembrane region" description="Helical" evidence="8">
    <location>
        <begin position="222"/>
        <end position="247"/>
    </location>
</feature>
<gene>
    <name evidence="11" type="ORF">DM867_07295</name>
</gene>
<dbReference type="GO" id="GO:0008137">
    <property type="term" value="F:NADH dehydrogenase (ubiquinone) activity"/>
    <property type="evidence" value="ECO:0007669"/>
    <property type="project" value="InterPro"/>
</dbReference>
<dbReference type="Proteomes" id="UP000326865">
    <property type="component" value="Unassembled WGS sequence"/>
</dbReference>
<sequence length="515" mass="55282">MMIELLIALCLLGAFAVFVLPDEYAPKAAFGISLVPLALSLYMYLTFDGTGNALLGGDIAFESQYQWLTLGSYDVSWFMGLDGISMPLVVLATLLTTLAILASWTPIDMRQSQFYGLMLFMEASLVGVFGALDFLIWFVFWEAVLVPMYFLIGVWGGARRKYAAIKFFVYTNIASIVMFVGFFGLVFGLGDSISSLALPEIAQALRTDGALGSLGAFGADQLALLAFVAMFIGFAVKVPVVPFHTWLPDAHVEAPTPASVMLAGVLLKMGTYALLRFNFTMLPSIARDLAVPIAVLGVVSILYGAMLALAQSDLKRIVAYSSVSSMGYVTLGLVAYTMYGTGGATFQMVSHGLISGLLFACVGVIYNTTHTRMVGDMSGLADKMPVTAGAFVAGAFAYMGLPLMAGFAAEFFVFVGSFDAHFAYSTLLTALAMFGIVIVAGYLLWSMQRTLFGPFRSETDYEVTTASLHDVVPLLVLIVFIIALGTFPYDLAFERVLDATEPILETTAANFGGGL</sequence>
<evidence type="ECO:0000256" key="4">
    <source>
        <dbReference type="ARBA" id="ARBA00022967"/>
    </source>
</evidence>
<dbReference type="InterPro" id="IPR010227">
    <property type="entry name" value="NADH_Q_OxRdtase_chainM/4"/>
</dbReference>
<dbReference type="GO" id="GO:0015990">
    <property type="term" value="P:electron transport coupled proton transport"/>
    <property type="evidence" value="ECO:0007669"/>
    <property type="project" value="TreeGrafter"/>
</dbReference>
<evidence type="ECO:0000313" key="11">
    <source>
        <dbReference type="EMBL" id="KAB7514902.1"/>
    </source>
</evidence>
<dbReference type="AlphaFoldDB" id="A0A5N5UBA9"/>
<feature type="transmembrane region" description="Helical" evidence="8">
    <location>
        <begin position="138"/>
        <end position="155"/>
    </location>
</feature>
<dbReference type="InterPro" id="IPR000260">
    <property type="entry name" value="NADH4_N"/>
</dbReference>
<evidence type="ECO:0000256" key="7">
    <source>
        <dbReference type="ARBA" id="ARBA00023136"/>
    </source>
</evidence>
<reference evidence="11 12" key="1">
    <citation type="submission" date="2019-10" db="EMBL/GenBank/DDBJ databases">
        <title>Unraveling microbial dark matter from salterns through culturing: the case of the genus Halosegnis.</title>
        <authorList>
            <person name="Duran-Viseras A."/>
            <person name="Andrei A.-S."/>
            <person name="Vera-Gargallo B."/>
            <person name="Ghai R."/>
            <person name="Sanchez-Porro C."/>
            <person name="Ventosa A."/>
        </authorList>
    </citation>
    <scope>NUCLEOTIDE SEQUENCE [LARGE SCALE GENOMIC DNA]</scope>
    <source>
        <strain evidence="11 12">F18-79</strain>
    </source>
</reference>
<dbReference type="Pfam" id="PF01059">
    <property type="entry name" value="Oxidored_q5_N"/>
    <property type="match status" value="1"/>
</dbReference>
<feature type="domain" description="NADH:ubiquinone oxidoreductase chain 4 N-terminal" evidence="10">
    <location>
        <begin position="71"/>
        <end position="126"/>
    </location>
</feature>
<evidence type="ECO:0000256" key="2">
    <source>
        <dbReference type="ARBA" id="ARBA00009025"/>
    </source>
</evidence>
<feature type="transmembrane region" description="Helical" evidence="8">
    <location>
        <begin position="289"/>
        <end position="310"/>
    </location>
</feature>
<keyword evidence="12" id="KW-1185">Reference proteome</keyword>
<evidence type="ECO:0000313" key="12">
    <source>
        <dbReference type="Proteomes" id="UP000326865"/>
    </source>
</evidence>
<feature type="transmembrane region" description="Helical" evidence="8">
    <location>
        <begin position="386"/>
        <end position="409"/>
    </location>
</feature>
<protein>
    <submittedName>
        <fullName evidence="11">NADH-quinone oxidoreductase subunit M</fullName>
        <ecNumber evidence="11">1.6.5.-</ecNumber>
    </submittedName>
</protein>
<keyword evidence="11" id="KW-0560">Oxidoreductase</keyword>
<dbReference type="Pfam" id="PF00361">
    <property type="entry name" value="Proton_antipo_M"/>
    <property type="match status" value="1"/>
</dbReference>
<proteinExistence type="inferred from homology"/>
<accession>A0A5N5UBA9</accession>
<keyword evidence="7 8" id="KW-0472">Membrane</keyword>
<keyword evidence="6" id="KW-0520">NAD</keyword>
<dbReference type="GO" id="GO:0042773">
    <property type="term" value="P:ATP synthesis coupled electron transport"/>
    <property type="evidence" value="ECO:0007669"/>
    <property type="project" value="InterPro"/>
</dbReference>